<dbReference type="InterPro" id="IPR036291">
    <property type="entry name" value="NAD(P)-bd_dom_sf"/>
</dbReference>
<organism evidence="3 4">
    <name type="scientific">Rhodococcus artemisiae</name>
    <dbReference type="NCBI Taxonomy" id="714159"/>
    <lineage>
        <taxon>Bacteria</taxon>
        <taxon>Bacillati</taxon>
        <taxon>Actinomycetota</taxon>
        <taxon>Actinomycetes</taxon>
        <taxon>Mycobacteriales</taxon>
        <taxon>Nocardiaceae</taxon>
        <taxon>Rhodococcus</taxon>
    </lineage>
</organism>
<protein>
    <submittedName>
        <fullName evidence="3">NAD-dependent epimerase/dehydratase family protein</fullName>
    </submittedName>
</protein>
<proteinExistence type="inferred from homology"/>
<evidence type="ECO:0000259" key="2">
    <source>
        <dbReference type="Pfam" id="PF01370"/>
    </source>
</evidence>
<reference evidence="3 4" key="1">
    <citation type="submission" date="2023-07" db="EMBL/GenBank/DDBJ databases">
        <authorList>
            <person name="Girao M."/>
            <person name="Carvalho M.F."/>
        </authorList>
    </citation>
    <scope>NUCLEOTIDE SEQUENCE [LARGE SCALE GENOMIC DNA]</scope>
    <source>
        <strain evidence="3 4">YIM65754</strain>
    </source>
</reference>
<evidence type="ECO:0000313" key="3">
    <source>
        <dbReference type="EMBL" id="MEE2059006.1"/>
    </source>
</evidence>
<comment type="caution">
    <text evidence="3">The sequence shown here is derived from an EMBL/GenBank/DDBJ whole genome shotgun (WGS) entry which is preliminary data.</text>
</comment>
<name>A0ABU7LBT5_9NOCA</name>
<dbReference type="Proteomes" id="UP001336020">
    <property type="component" value="Unassembled WGS sequence"/>
</dbReference>
<dbReference type="SUPFAM" id="SSF51735">
    <property type="entry name" value="NAD(P)-binding Rossmann-fold domains"/>
    <property type="match status" value="1"/>
</dbReference>
<keyword evidence="4" id="KW-1185">Reference proteome</keyword>
<dbReference type="Gene3D" id="3.40.50.720">
    <property type="entry name" value="NAD(P)-binding Rossmann-like Domain"/>
    <property type="match status" value="1"/>
</dbReference>
<comment type="similarity">
    <text evidence="1">Belongs to the NAD(P)-dependent epimerase/dehydratase family.</text>
</comment>
<dbReference type="PANTHER" id="PTHR43000">
    <property type="entry name" value="DTDP-D-GLUCOSE 4,6-DEHYDRATASE-RELATED"/>
    <property type="match status" value="1"/>
</dbReference>
<dbReference type="EMBL" id="JAUTXY010000006">
    <property type="protein sequence ID" value="MEE2059006.1"/>
    <property type="molecule type" value="Genomic_DNA"/>
</dbReference>
<dbReference type="RefSeq" id="WP_330134234.1">
    <property type="nucleotide sequence ID" value="NZ_JAUTXY010000006.1"/>
</dbReference>
<sequence length="322" mass="34632">MRGKFCVIGGGSMIGSTLVDHLVADPEVESVRVLDAFFADDNRGNLADALATGKVDLVEGDIRNREQLREHLAGMDGVFNLAAVMSLDGAGKNEWMWTVNADGFFNIVDVARELGIPRVVTSSSAAVYGELPSDELCREDVPLRPSTVYGATKAACEMLASAYSASQGVSTAVLRYGVVYGPRLHRRAKSSLVISDVIDALLRGERPTVIGDGTQVCDWVYVGDVARANIAAMQSDSTGEVFNVGTGGRRTVAEVIDVIYRLLGVDGQPPIFEPAPEGVRYNQNIMSPEKSEQILGFRAETSLEEGIVAQIKFQRSQLSTQS</sequence>
<feature type="domain" description="NAD-dependent epimerase/dehydratase" evidence="2">
    <location>
        <begin position="6"/>
        <end position="245"/>
    </location>
</feature>
<dbReference type="InterPro" id="IPR001509">
    <property type="entry name" value="Epimerase_deHydtase"/>
</dbReference>
<accession>A0ABU7LBT5</accession>
<evidence type="ECO:0000256" key="1">
    <source>
        <dbReference type="ARBA" id="ARBA00007637"/>
    </source>
</evidence>
<gene>
    <name evidence="3" type="ORF">Q7514_15905</name>
</gene>
<dbReference type="Gene3D" id="3.90.25.10">
    <property type="entry name" value="UDP-galactose 4-epimerase, domain 1"/>
    <property type="match status" value="1"/>
</dbReference>
<evidence type="ECO:0000313" key="4">
    <source>
        <dbReference type="Proteomes" id="UP001336020"/>
    </source>
</evidence>
<dbReference type="Pfam" id="PF01370">
    <property type="entry name" value="Epimerase"/>
    <property type="match status" value="1"/>
</dbReference>